<evidence type="ECO:0000313" key="4">
    <source>
        <dbReference type="EMBL" id="KKJ00504.1"/>
    </source>
</evidence>
<dbReference type="CDD" id="cd01948">
    <property type="entry name" value="EAL"/>
    <property type="match status" value="1"/>
</dbReference>
<dbReference type="SMART" id="SM00065">
    <property type="entry name" value="GAF"/>
    <property type="match status" value="3"/>
</dbReference>
<dbReference type="Proteomes" id="UP000034681">
    <property type="component" value="Unassembled WGS sequence"/>
</dbReference>
<feature type="domain" description="GGDEF" evidence="3">
    <location>
        <begin position="1135"/>
        <end position="1268"/>
    </location>
</feature>
<keyword evidence="5" id="KW-1185">Reference proteome</keyword>
<dbReference type="InterPro" id="IPR052155">
    <property type="entry name" value="Biofilm_reg_signaling"/>
</dbReference>
<evidence type="ECO:0000313" key="5">
    <source>
        <dbReference type="Proteomes" id="UP000034681"/>
    </source>
</evidence>
<gene>
    <name evidence="4" type="ORF">PROH_08290</name>
</gene>
<feature type="domain" description="GGDEF" evidence="3">
    <location>
        <begin position="457"/>
        <end position="600"/>
    </location>
</feature>
<organism evidence="4 5">
    <name type="scientific">Prochlorothrix hollandica PCC 9006 = CALU 1027</name>
    <dbReference type="NCBI Taxonomy" id="317619"/>
    <lineage>
        <taxon>Bacteria</taxon>
        <taxon>Bacillati</taxon>
        <taxon>Cyanobacteriota</taxon>
        <taxon>Cyanophyceae</taxon>
        <taxon>Prochlorotrichales</taxon>
        <taxon>Prochlorotrichaceae</taxon>
        <taxon>Prochlorothrix</taxon>
    </lineage>
</organism>
<dbReference type="InterPro" id="IPR003018">
    <property type="entry name" value="GAF"/>
</dbReference>
<dbReference type="EMBL" id="AJTX02000004">
    <property type="protein sequence ID" value="KKJ00504.1"/>
    <property type="molecule type" value="Genomic_DNA"/>
</dbReference>
<feature type="domain" description="Phytochrome chromophore attachment site" evidence="1">
    <location>
        <begin position="944"/>
        <end position="1080"/>
    </location>
</feature>
<dbReference type="InterPro" id="IPR001633">
    <property type="entry name" value="EAL_dom"/>
</dbReference>
<dbReference type="SUPFAM" id="SSF141868">
    <property type="entry name" value="EAL domain-like"/>
    <property type="match status" value="1"/>
</dbReference>
<dbReference type="InterPro" id="IPR013515">
    <property type="entry name" value="Phytochrome_cen-reg"/>
</dbReference>
<dbReference type="GO" id="GO:0006355">
    <property type="term" value="P:regulation of DNA-templated transcription"/>
    <property type="evidence" value="ECO:0007669"/>
    <property type="project" value="InterPro"/>
</dbReference>
<evidence type="ECO:0000259" key="3">
    <source>
        <dbReference type="PROSITE" id="PS50887"/>
    </source>
</evidence>
<dbReference type="PROSITE" id="PS50883">
    <property type="entry name" value="EAL"/>
    <property type="match status" value="1"/>
</dbReference>
<dbReference type="FunFam" id="3.20.20.450:FF:000001">
    <property type="entry name" value="Cyclic di-GMP phosphodiesterase yahA"/>
    <property type="match status" value="1"/>
</dbReference>
<dbReference type="STRING" id="317619.GCA_000332315_00402"/>
<dbReference type="CDD" id="cd01949">
    <property type="entry name" value="GGDEF"/>
    <property type="match status" value="2"/>
</dbReference>
<feature type="domain" description="EAL" evidence="2">
    <location>
        <begin position="609"/>
        <end position="863"/>
    </location>
</feature>
<name>A0A0M2Q0N2_PROHO</name>
<protein>
    <recommendedName>
        <fullName evidence="6">Diguanylate cyclase</fullName>
    </recommendedName>
</protein>
<evidence type="ECO:0008006" key="6">
    <source>
        <dbReference type="Google" id="ProtNLM"/>
    </source>
</evidence>
<feature type="domain" description="Phytochrome chromophore attachment site" evidence="1">
    <location>
        <begin position="14"/>
        <end position="179"/>
    </location>
</feature>
<evidence type="ECO:0000259" key="1">
    <source>
        <dbReference type="PROSITE" id="PS50046"/>
    </source>
</evidence>
<dbReference type="GO" id="GO:0009584">
    <property type="term" value="P:detection of visible light"/>
    <property type="evidence" value="ECO:0007669"/>
    <property type="project" value="InterPro"/>
</dbReference>
<dbReference type="Gene3D" id="3.20.20.450">
    <property type="entry name" value="EAL domain"/>
    <property type="match status" value="1"/>
</dbReference>
<dbReference type="InterPro" id="IPR029016">
    <property type="entry name" value="GAF-like_dom_sf"/>
</dbReference>
<dbReference type="SMART" id="SM00052">
    <property type="entry name" value="EAL"/>
    <property type="match status" value="1"/>
</dbReference>
<dbReference type="eggNOG" id="COG5001">
    <property type="taxonomic scope" value="Bacteria"/>
</dbReference>
<dbReference type="Pfam" id="PF00990">
    <property type="entry name" value="GGDEF"/>
    <property type="match status" value="2"/>
</dbReference>
<comment type="caution">
    <text evidence="4">The sequence shown here is derived from an EMBL/GenBank/DDBJ whole genome shotgun (WGS) entry which is preliminary data.</text>
</comment>
<dbReference type="Gene3D" id="3.30.450.40">
    <property type="match status" value="3"/>
</dbReference>
<dbReference type="InterPro" id="IPR043128">
    <property type="entry name" value="Rev_trsase/Diguanyl_cyclase"/>
</dbReference>
<dbReference type="FunFam" id="3.30.70.270:FF:000001">
    <property type="entry name" value="Diguanylate cyclase domain protein"/>
    <property type="match status" value="1"/>
</dbReference>
<dbReference type="PANTHER" id="PTHR44757:SF2">
    <property type="entry name" value="BIOFILM ARCHITECTURE MAINTENANCE PROTEIN MBAA"/>
    <property type="match status" value="1"/>
</dbReference>
<proteinExistence type="predicted"/>
<reference evidence="4" key="1">
    <citation type="submission" date="2012-04" db="EMBL/GenBank/DDBJ databases">
        <authorList>
            <person name="Borisov I.G."/>
            <person name="Ivanikova N.V."/>
            <person name="Pinevich A.V."/>
        </authorList>
    </citation>
    <scope>NUCLEOTIDE SEQUENCE [LARGE SCALE GENOMIC DNA]</scope>
    <source>
        <strain evidence="4">CALU 1027</strain>
    </source>
</reference>
<dbReference type="SMART" id="SM00267">
    <property type="entry name" value="GGDEF"/>
    <property type="match status" value="2"/>
</dbReference>
<dbReference type="AlphaFoldDB" id="A0A0M2Q0N2"/>
<evidence type="ECO:0000259" key="2">
    <source>
        <dbReference type="PROSITE" id="PS50883"/>
    </source>
</evidence>
<dbReference type="SUPFAM" id="SSF55781">
    <property type="entry name" value="GAF domain-like"/>
    <property type="match status" value="3"/>
</dbReference>
<dbReference type="Pfam" id="PF00360">
    <property type="entry name" value="PHY"/>
    <property type="match status" value="1"/>
</dbReference>
<dbReference type="Pfam" id="PF01590">
    <property type="entry name" value="GAF"/>
    <property type="match status" value="2"/>
</dbReference>
<dbReference type="InterPro" id="IPR000160">
    <property type="entry name" value="GGDEF_dom"/>
</dbReference>
<dbReference type="Gene3D" id="3.30.70.270">
    <property type="match status" value="2"/>
</dbReference>
<dbReference type="InterPro" id="IPR035919">
    <property type="entry name" value="EAL_sf"/>
</dbReference>
<dbReference type="Pfam" id="PF00563">
    <property type="entry name" value="EAL"/>
    <property type="match status" value="1"/>
</dbReference>
<dbReference type="PROSITE" id="PS50046">
    <property type="entry name" value="PHYTOCHROME_2"/>
    <property type="match status" value="2"/>
</dbReference>
<sequence>MLEHINQSLEQIEDFPQILQDVAQAIQTYLDIDRVKVYRFAPDHSGEVIAEALHPQGRLPSLLGLHFPADDIPPQSREILRQGRQRIIVDVAARHKILQTIPGSPIADLSATDLSANNHRYSPIDPCHIQYLMAMGVLSALTVPILQNQQLWGLLSLHHSQPFRFGEQDLQQIQLWSQQISIALAKVALLEQVAWQTQQNQLLAAIQTLLNSDSSQDQLCHAILQDSALALQADGARLYVTNSLGGSSQVYTWGCQPEVPLLEEHPQWEALLTLLQGQSLDAPVLLRAVAPLMAPVVADGSADLPWQIIQPLTSDLETLTLPGDLLPGFATAHLRTVLVVPLCYQSQTLGYLSFFRSVQSLEMRWAGHHSADPRHDRPRASFKVWLEHQNRVLPWQESEVALAQTLGLHLYISFIQRWLQTLSLHQSTHDPLTRLPNSKLLRQCLSLSMLQLLQQGEVLAVAILDLDRFKTINESFGHGVGDQVLRSVADRLEHYLRQSLPETDQQRLTFYLGRWHGDSFVLVLTQIQGQEDAIRRGQQILQLFEQPFTVQRQAIYLTASLGLALAPYHGDSVETLLKHGESAMYKAKTQGKNTCAIYTPFLRLNRDSRPVLESELRAALDRQEFVLHYQPQLDLTTNQIIGVEALVRWQHPRMGLISPGQFITMAEEMGILNSLSHWILVTACQQQHHWQQQGLPPLRMAVNIPPHQFESATFVAEVDAIVAATGIDPRYLELEITEEATAQDMPGTVKRLQALQDQGVHIALDDFGQGYSCLSALKHFPIHTLKIDRAFIKDLPQDASDAAIAKTIVALGQGLQLQVVAEGVETLAQLEFLRQIACPLVQGYLISPPLAPDALEQWFRDRHQKTSPSPGSTLAPTLPALDGFPPVAPIGDLAQFPGIAATPVSCPTSPPAEEYHALQQSLLIQVRQEQLVNEIAQKIRQSLDLDDILNVTVTEVRTLLQTDRVLLFQFDETWQGKVVKESVAVDCLAIMGEQINDPCFHTNYLQAYRQGRFRAIPDIHQAGLADCHRQMLASYGIKANLVMPVIYREHLWGLLIAHHCRSTRPWQDHEITLLNRLATQAAIAISQGELYQKLEQANRKLTRLSTQDGLTQVANRYCFDQALAQEWLRAQRNQQPLGLILADLDFFKQFNDTYGHPAGDRCLQQVAQVLRDSVQRPGDLVARYGGEEFVILLPDTQRVGVRAVADRLRQKVQQLHIPHERSPLGEVTISLGMTSRLIALTEEPTALLEETDQALYRAKAQGRNCIHG</sequence>
<dbReference type="NCBIfam" id="TIGR00254">
    <property type="entry name" value="GGDEF"/>
    <property type="match status" value="2"/>
</dbReference>
<dbReference type="PANTHER" id="PTHR44757">
    <property type="entry name" value="DIGUANYLATE CYCLASE DGCP"/>
    <property type="match status" value="1"/>
</dbReference>
<accession>A0A0M2Q0N2</accession>
<dbReference type="SUPFAM" id="SSF55073">
    <property type="entry name" value="Nucleotide cyclase"/>
    <property type="match status" value="2"/>
</dbReference>
<dbReference type="InterPro" id="IPR016132">
    <property type="entry name" value="Phyto_chromo_attachment"/>
</dbReference>
<dbReference type="InterPro" id="IPR029787">
    <property type="entry name" value="Nucleotide_cyclase"/>
</dbReference>
<dbReference type="PROSITE" id="PS50887">
    <property type="entry name" value="GGDEF"/>
    <property type="match status" value="2"/>
</dbReference>